<organism evidence="6 7">
    <name type="scientific">Desulfonatronospira thiodismutans ASO3-1</name>
    <dbReference type="NCBI Taxonomy" id="555779"/>
    <lineage>
        <taxon>Bacteria</taxon>
        <taxon>Pseudomonadati</taxon>
        <taxon>Thermodesulfobacteriota</taxon>
        <taxon>Desulfovibrionia</taxon>
        <taxon>Desulfovibrionales</taxon>
        <taxon>Desulfonatronovibrionaceae</taxon>
        <taxon>Desulfonatronospira</taxon>
    </lineage>
</organism>
<evidence type="ECO:0000256" key="2">
    <source>
        <dbReference type="ARBA" id="ARBA00034247"/>
    </source>
</evidence>
<reference evidence="6" key="1">
    <citation type="submission" date="2010-05" db="EMBL/GenBank/DDBJ databases">
        <title>The draft genome of Desulfonatronospira thiodismutans ASO3-1.</title>
        <authorList>
            <consortium name="US DOE Joint Genome Institute (JGI-PGF)"/>
            <person name="Lucas S."/>
            <person name="Copeland A."/>
            <person name="Lapidus A."/>
            <person name="Cheng J.-F."/>
            <person name="Bruce D."/>
            <person name="Goodwin L."/>
            <person name="Pitluck S."/>
            <person name="Chertkov O."/>
            <person name="Brettin T."/>
            <person name="Detter J.C."/>
            <person name="Han C."/>
            <person name="Land M.L."/>
            <person name="Hauser L."/>
            <person name="Kyrpides N."/>
            <person name="Mikhailova N."/>
            <person name="Muyzer G."/>
            <person name="Woyke T."/>
        </authorList>
    </citation>
    <scope>NUCLEOTIDE SEQUENCE [LARGE SCALE GENOMIC DNA]</scope>
    <source>
        <strain evidence="6">ASO3-1</strain>
    </source>
</reference>
<feature type="domain" description="Response regulatory" evidence="4">
    <location>
        <begin position="138"/>
        <end position="255"/>
    </location>
</feature>
<keyword evidence="7" id="KW-1185">Reference proteome</keyword>
<dbReference type="PANTHER" id="PTHR45138">
    <property type="entry name" value="REGULATORY COMPONENTS OF SENSORY TRANSDUCTION SYSTEM"/>
    <property type="match status" value="1"/>
</dbReference>
<dbReference type="NCBIfam" id="TIGR00254">
    <property type="entry name" value="GGDEF"/>
    <property type="match status" value="1"/>
</dbReference>
<evidence type="ECO:0000259" key="5">
    <source>
        <dbReference type="PROSITE" id="PS50887"/>
    </source>
</evidence>
<dbReference type="GO" id="GO:0000160">
    <property type="term" value="P:phosphorelay signal transduction system"/>
    <property type="evidence" value="ECO:0007669"/>
    <property type="project" value="InterPro"/>
</dbReference>
<dbReference type="PROSITE" id="PS50110">
    <property type="entry name" value="RESPONSE_REGULATORY"/>
    <property type="match status" value="2"/>
</dbReference>
<gene>
    <name evidence="6" type="ORF">Dthio_PD2520</name>
</gene>
<evidence type="ECO:0000256" key="1">
    <source>
        <dbReference type="ARBA" id="ARBA00012528"/>
    </source>
</evidence>
<keyword evidence="3" id="KW-0597">Phosphoprotein</keyword>
<feature type="domain" description="GGDEF" evidence="5">
    <location>
        <begin position="298"/>
        <end position="427"/>
    </location>
</feature>
<name>D6SQV0_9BACT</name>
<protein>
    <recommendedName>
        <fullName evidence="1">diguanylate cyclase</fullName>
        <ecNumber evidence="1">2.7.7.65</ecNumber>
    </recommendedName>
</protein>
<dbReference type="Gene3D" id="3.40.50.2300">
    <property type="match status" value="2"/>
</dbReference>
<dbReference type="InterPro" id="IPR050469">
    <property type="entry name" value="Diguanylate_Cyclase"/>
</dbReference>
<evidence type="ECO:0000313" key="6">
    <source>
        <dbReference type="EMBL" id="EFI35126.1"/>
    </source>
</evidence>
<dbReference type="Proteomes" id="UP000005496">
    <property type="component" value="Unassembled WGS sequence"/>
</dbReference>
<dbReference type="EC" id="2.7.7.65" evidence="1"/>
<dbReference type="EMBL" id="ACJN02000002">
    <property type="protein sequence ID" value="EFI35126.1"/>
    <property type="molecule type" value="Genomic_DNA"/>
</dbReference>
<dbReference type="GO" id="GO:0043709">
    <property type="term" value="P:cell adhesion involved in single-species biofilm formation"/>
    <property type="evidence" value="ECO:0007669"/>
    <property type="project" value="TreeGrafter"/>
</dbReference>
<evidence type="ECO:0000259" key="4">
    <source>
        <dbReference type="PROSITE" id="PS50110"/>
    </source>
</evidence>
<feature type="domain" description="Response regulatory" evidence="4">
    <location>
        <begin position="15"/>
        <end position="130"/>
    </location>
</feature>
<dbReference type="SMART" id="SM00267">
    <property type="entry name" value="GGDEF"/>
    <property type="match status" value="1"/>
</dbReference>
<dbReference type="Pfam" id="PF00072">
    <property type="entry name" value="Response_reg"/>
    <property type="match status" value="1"/>
</dbReference>
<dbReference type="InterPro" id="IPR000160">
    <property type="entry name" value="GGDEF_dom"/>
</dbReference>
<proteinExistence type="predicted"/>
<dbReference type="RefSeq" id="WP_008870440.1">
    <property type="nucleotide sequence ID" value="NZ_ACJN02000002.1"/>
</dbReference>
<dbReference type="AlphaFoldDB" id="D6SQV0"/>
<sequence>MRNISSSPAAAKEKTILIVEDSKIFSHVLSNAVKKELGLEAVVCSCYQEARDYLEHGSQDLFAALLDLNLPDAPYGQVVDLVVGKGIASIVFTGEISDDLRDRMWSKHIVDYILKDNRHNVQQVVDIVKRLQLNTGIKVLVADDSSVSRKIIRDLLEVWNFTVLEAGDGREALDILNRQDRIGIVLADYNMPEMDGMELVKELRRTFSKTRLPIIGLSGAGGATTSAHFLKAGANDYMHKPFLAEELYCRVRHNLETTEYILTIRELAEKDFLTGLLNRRSFFNSGEKLFANALRGNLNLVVSMMDIDHFKKCNDKYGHDAGDEVICFVADRLKSSLRQSDLVARFGGEEFCVVGVNMHSENITEVFEKIRADIENSVIRSGEHEMRVTVSIGVCSTLKSSLEEMITCADDMLYKAKNQGRNQVCVE</sequence>
<dbReference type="GO" id="GO:1902201">
    <property type="term" value="P:negative regulation of bacterial-type flagellum-dependent cell motility"/>
    <property type="evidence" value="ECO:0007669"/>
    <property type="project" value="TreeGrafter"/>
</dbReference>
<comment type="caution">
    <text evidence="6">The sequence shown here is derived from an EMBL/GenBank/DDBJ whole genome shotgun (WGS) entry which is preliminary data.</text>
</comment>
<dbReference type="CDD" id="cd19921">
    <property type="entry name" value="REC_1_GGDEF"/>
    <property type="match status" value="1"/>
</dbReference>
<accession>D6SQV0</accession>
<dbReference type="SUPFAM" id="SSF52172">
    <property type="entry name" value="CheY-like"/>
    <property type="match status" value="2"/>
</dbReference>
<comment type="catalytic activity">
    <reaction evidence="2">
        <text>2 GTP = 3',3'-c-di-GMP + 2 diphosphate</text>
        <dbReference type="Rhea" id="RHEA:24898"/>
        <dbReference type="ChEBI" id="CHEBI:33019"/>
        <dbReference type="ChEBI" id="CHEBI:37565"/>
        <dbReference type="ChEBI" id="CHEBI:58805"/>
        <dbReference type="EC" id="2.7.7.65"/>
    </reaction>
</comment>
<dbReference type="GO" id="GO:0052621">
    <property type="term" value="F:diguanylate cyclase activity"/>
    <property type="evidence" value="ECO:0007669"/>
    <property type="project" value="UniProtKB-EC"/>
</dbReference>
<dbReference type="Pfam" id="PF00990">
    <property type="entry name" value="GGDEF"/>
    <property type="match status" value="1"/>
</dbReference>
<dbReference type="CDD" id="cd01949">
    <property type="entry name" value="GGDEF"/>
    <property type="match status" value="1"/>
</dbReference>
<dbReference type="InterPro" id="IPR043128">
    <property type="entry name" value="Rev_trsase/Diguanyl_cyclase"/>
</dbReference>
<dbReference type="InterPro" id="IPR001789">
    <property type="entry name" value="Sig_transdc_resp-reg_receiver"/>
</dbReference>
<dbReference type="InterPro" id="IPR029787">
    <property type="entry name" value="Nucleotide_cyclase"/>
</dbReference>
<dbReference type="InterPro" id="IPR011006">
    <property type="entry name" value="CheY-like_superfamily"/>
</dbReference>
<dbReference type="FunFam" id="3.30.70.270:FF:000001">
    <property type="entry name" value="Diguanylate cyclase domain protein"/>
    <property type="match status" value="1"/>
</dbReference>
<dbReference type="GO" id="GO:0005886">
    <property type="term" value="C:plasma membrane"/>
    <property type="evidence" value="ECO:0007669"/>
    <property type="project" value="TreeGrafter"/>
</dbReference>
<evidence type="ECO:0000256" key="3">
    <source>
        <dbReference type="PROSITE-ProRule" id="PRU00169"/>
    </source>
</evidence>
<dbReference type="PANTHER" id="PTHR45138:SF9">
    <property type="entry name" value="DIGUANYLATE CYCLASE DGCM-RELATED"/>
    <property type="match status" value="1"/>
</dbReference>
<dbReference type="OrthoDB" id="9778432at2"/>
<dbReference type="PROSITE" id="PS50887">
    <property type="entry name" value="GGDEF"/>
    <property type="match status" value="1"/>
</dbReference>
<dbReference type="SMART" id="SM00448">
    <property type="entry name" value="REC"/>
    <property type="match status" value="2"/>
</dbReference>
<dbReference type="Gene3D" id="3.30.70.270">
    <property type="match status" value="1"/>
</dbReference>
<dbReference type="CDD" id="cd17544">
    <property type="entry name" value="REC_2_GGDEF"/>
    <property type="match status" value="1"/>
</dbReference>
<evidence type="ECO:0000313" key="7">
    <source>
        <dbReference type="Proteomes" id="UP000005496"/>
    </source>
</evidence>
<dbReference type="SUPFAM" id="SSF55073">
    <property type="entry name" value="Nucleotide cyclase"/>
    <property type="match status" value="1"/>
</dbReference>
<feature type="modified residue" description="4-aspartylphosphate" evidence="3">
    <location>
        <position position="188"/>
    </location>
</feature>
<dbReference type="eggNOG" id="COG3706">
    <property type="taxonomic scope" value="Bacteria"/>
</dbReference>
<feature type="modified residue" description="4-aspartylphosphate" evidence="3">
    <location>
        <position position="67"/>
    </location>
</feature>